<reference evidence="2 3" key="1">
    <citation type="submission" date="2021-10" db="EMBL/GenBank/DDBJ databases">
        <title>Anaerobic single-cell dispensing facilitates the cultivation of human gut bacteria.</title>
        <authorList>
            <person name="Afrizal A."/>
        </authorList>
    </citation>
    <scope>NUCLEOTIDE SEQUENCE [LARGE SCALE GENOMIC DNA]</scope>
    <source>
        <strain evidence="2 3">CLA-AA-H276</strain>
    </source>
</reference>
<accession>A0AAE3DB37</accession>
<name>A0AAE3DB37_9FIRM</name>
<organism evidence="2 3">
    <name type="scientific">Hominiventricola filiformis</name>
    <dbReference type="NCBI Taxonomy" id="2885352"/>
    <lineage>
        <taxon>Bacteria</taxon>
        <taxon>Bacillati</taxon>
        <taxon>Bacillota</taxon>
        <taxon>Clostridia</taxon>
        <taxon>Lachnospirales</taxon>
        <taxon>Lachnospiraceae</taxon>
        <taxon>Hominiventricola</taxon>
    </lineage>
</organism>
<feature type="domain" description="HD" evidence="1">
    <location>
        <begin position="33"/>
        <end position="133"/>
    </location>
</feature>
<dbReference type="PANTHER" id="PTHR46246:SF1">
    <property type="entry name" value="GUANOSINE-3',5'-BIS(DIPHOSPHATE) 3'-PYROPHOSPHOHYDROLASE MESH1"/>
    <property type="match status" value="1"/>
</dbReference>
<dbReference type="Gene3D" id="1.10.3210.10">
    <property type="entry name" value="Hypothetical protein af1432"/>
    <property type="match status" value="1"/>
</dbReference>
<dbReference type="CDD" id="cd00077">
    <property type="entry name" value="HDc"/>
    <property type="match status" value="1"/>
</dbReference>
<dbReference type="InterPro" id="IPR052194">
    <property type="entry name" value="MESH1"/>
</dbReference>
<proteinExistence type="predicted"/>
<keyword evidence="3" id="KW-1185">Reference proteome</keyword>
<dbReference type="RefSeq" id="WP_178756418.1">
    <property type="nucleotide sequence ID" value="NZ_JBBNJJ010000090.1"/>
</dbReference>
<sequence length="193" mass="22187">MLKNSEFPLYERAVMFAAAAHSGMTRKGSRIPYLSHPVEAAAIVAEMTDDEELIAAAVLHDVVEDTPATSEEVEAFFGSRVAHYVACETEDKRRDLPPESTWMIRKQETITFLQKKADRNAKMLALADKLSNLRAIARDVDSVGDRIWERFHQNDKKMHGWLYRQTAEALRELASYPAWKEYDRLIKKVFEQE</sequence>
<dbReference type="Pfam" id="PF13328">
    <property type="entry name" value="HD_4"/>
    <property type="match status" value="1"/>
</dbReference>
<gene>
    <name evidence="2" type="ORF">LKD36_02115</name>
</gene>
<dbReference type="SUPFAM" id="SSF109604">
    <property type="entry name" value="HD-domain/PDEase-like"/>
    <property type="match status" value="1"/>
</dbReference>
<comment type="caution">
    <text evidence="2">The sequence shown here is derived from an EMBL/GenBank/DDBJ whole genome shotgun (WGS) entry which is preliminary data.</text>
</comment>
<dbReference type="EMBL" id="JAJEPS010000001">
    <property type="protein sequence ID" value="MCC2124969.1"/>
    <property type="molecule type" value="Genomic_DNA"/>
</dbReference>
<dbReference type="SMART" id="SM00471">
    <property type="entry name" value="HDc"/>
    <property type="match status" value="1"/>
</dbReference>
<evidence type="ECO:0000313" key="3">
    <source>
        <dbReference type="Proteomes" id="UP001198220"/>
    </source>
</evidence>
<evidence type="ECO:0000259" key="1">
    <source>
        <dbReference type="PROSITE" id="PS51831"/>
    </source>
</evidence>
<dbReference type="Proteomes" id="UP001198220">
    <property type="component" value="Unassembled WGS sequence"/>
</dbReference>
<dbReference type="PROSITE" id="PS51831">
    <property type="entry name" value="HD"/>
    <property type="match status" value="1"/>
</dbReference>
<evidence type="ECO:0000313" key="2">
    <source>
        <dbReference type="EMBL" id="MCC2124969.1"/>
    </source>
</evidence>
<dbReference type="GO" id="GO:0008893">
    <property type="term" value="F:guanosine-3',5'-bis(diphosphate) 3'-diphosphatase activity"/>
    <property type="evidence" value="ECO:0007669"/>
    <property type="project" value="TreeGrafter"/>
</dbReference>
<dbReference type="InterPro" id="IPR006674">
    <property type="entry name" value="HD_domain"/>
</dbReference>
<protein>
    <submittedName>
        <fullName evidence="2">HD domain-containing protein</fullName>
    </submittedName>
</protein>
<dbReference type="AlphaFoldDB" id="A0AAE3DB37"/>
<dbReference type="InterPro" id="IPR003607">
    <property type="entry name" value="HD/PDEase_dom"/>
</dbReference>
<dbReference type="PANTHER" id="PTHR46246">
    <property type="entry name" value="GUANOSINE-3',5'-BIS(DIPHOSPHATE) 3'-PYROPHOSPHOHYDROLASE MESH1"/>
    <property type="match status" value="1"/>
</dbReference>